<sequence>MTETSVTVLSANSVLPNMYNMDALAAWQILSSGSASDNSPKMSLSHYNLTDEPRALLSLSYASSHKTPNCELTKSKAVSCDSRSANTDLQVIGIPRMVPTSTGQCNTENSAHIYRSMEYGEWCPYLSVSGIP</sequence>
<dbReference type="Proteomes" id="UP001234297">
    <property type="component" value="Chromosome 12"/>
</dbReference>
<protein>
    <submittedName>
        <fullName evidence="1">Uncharacterized protein</fullName>
    </submittedName>
</protein>
<keyword evidence="2" id="KW-1185">Reference proteome</keyword>
<evidence type="ECO:0000313" key="1">
    <source>
        <dbReference type="EMBL" id="KAJ8615363.1"/>
    </source>
</evidence>
<proteinExistence type="predicted"/>
<accession>A0ACC2K2Y9</accession>
<comment type="caution">
    <text evidence="1">The sequence shown here is derived from an EMBL/GenBank/DDBJ whole genome shotgun (WGS) entry which is preliminary data.</text>
</comment>
<gene>
    <name evidence="1" type="ORF">MRB53_034735</name>
</gene>
<name>A0ACC2K2Y9_PERAE</name>
<dbReference type="EMBL" id="CM056820">
    <property type="protein sequence ID" value="KAJ8615363.1"/>
    <property type="molecule type" value="Genomic_DNA"/>
</dbReference>
<organism evidence="1 2">
    <name type="scientific">Persea americana</name>
    <name type="common">Avocado</name>
    <dbReference type="NCBI Taxonomy" id="3435"/>
    <lineage>
        <taxon>Eukaryota</taxon>
        <taxon>Viridiplantae</taxon>
        <taxon>Streptophyta</taxon>
        <taxon>Embryophyta</taxon>
        <taxon>Tracheophyta</taxon>
        <taxon>Spermatophyta</taxon>
        <taxon>Magnoliopsida</taxon>
        <taxon>Magnoliidae</taxon>
        <taxon>Laurales</taxon>
        <taxon>Lauraceae</taxon>
        <taxon>Persea</taxon>
    </lineage>
</organism>
<evidence type="ECO:0000313" key="2">
    <source>
        <dbReference type="Proteomes" id="UP001234297"/>
    </source>
</evidence>
<reference evidence="1 2" key="1">
    <citation type="journal article" date="2022" name="Hortic Res">
        <title>A haplotype resolved chromosomal level avocado genome allows analysis of novel avocado genes.</title>
        <authorList>
            <person name="Nath O."/>
            <person name="Fletcher S.J."/>
            <person name="Hayward A."/>
            <person name="Shaw L.M."/>
            <person name="Masouleh A.K."/>
            <person name="Furtado A."/>
            <person name="Henry R.J."/>
            <person name="Mitter N."/>
        </authorList>
    </citation>
    <scope>NUCLEOTIDE SEQUENCE [LARGE SCALE GENOMIC DNA]</scope>
    <source>
        <strain evidence="2">cv. Hass</strain>
    </source>
</reference>